<dbReference type="AlphaFoldDB" id="A0A0F9FQZ7"/>
<sequence>MPLRERTQVQAVLWHPLVSSVVHGWLSLVALGFPIPQDSADRSTIVEADSEMTRLTLAGSMPLVRNAGSADVSNALTFFLDDPVFARATNRLRRQRMEAELGTGAYLSLWRYVEHSPERFYSTQAAQEIGDLLEQSRGHTPSLIDALLSDFGHELETGLRTLGEINSYEFHETDLPSDEYEQMRLVNKDFLPVYLRLVEGPFAALILAFAVHQRLRRGKQLVRFDVYNRAQELQGTPWACLAQAYDNTVRNAIAHGGVRFLQHDVEFTDKKRSVTKDCRSFVRQFDRLVDVCNGLALGLCRFLLDRETDLARKGLSLPPSVLLGELRSEAEAPGWEVSGCLESEPVPGKPQLNIYVSNRC</sequence>
<dbReference type="EMBL" id="LAZR01020422">
    <property type="protein sequence ID" value="KKL88934.1"/>
    <property type="molecule type" value="Genomic_DNA"/>
</dbReference>
<evidence type="ECO:0000313" key="1">
    <source>
        <dbReference type="EMBL" id="KKL88934.1"/>
    </source>
</evidence>
<reference evidence="1" key="1">
    <citation type="journal article" date="2015" name="Nature">
        <title>Complex archaea that bridge the gap between prokaryotes and eukaryotes.</title>
        <authorList>
            <person name="Spang A."/>
            <person name="Saw J.H."/>
            <person name="Jorgensen S.L."/>
            <person name="Zaremba-Niedzwiedzka K."/>
            <person name="Martijn J."/>
            <person name="Lind A.E."/>
            <person name="van Eijk R."/>
            <person name="Schleper C."/>
            <person name="Guy L."/>
            <person name="Ettema T.J."/>
        </authorList>
    </citation>
    <scope>NUCLEOTIDE SEQUENCE</scope>
</reference>
<accession>A0A0F9FQZ7</accession>
<comment type="caution">
    <text evidence="1">The sequence shown here is derived from an EMBL/GenBank/DDBJ whole genome shotgun (WGS) entry which is preliminary data.</text>
</comment>
<feature type="non-terminal residue" evidence="1">
    <location>
        <position position="360"/>
    </location>
</feature>
<protein>
    <submittedName>
        <fullName evidence="1">Uncharacterized protein</fullName>
    </submittedName>
</protein>
<gene>
    <name evidence="1" type="ORF">LCGC14_1919750</name>
</gene>
<proteinExistence type="predicted"/>
<organism evidence="1">
    <name type="scientific">marine sediment metagenome</name>
    <dbReference type="NCBI Taxonomy" id="412755"/>
    <lineage>
        <taxon>unclassified sequences</taxon>
        <taxon>metagenomes</taxon>
        <taxon>ecological metagenomes</taxon>
    </lineage>
</organism>
<name>A0A0F9FQZ7_9ZZZZ</name>